<proteinExistence type="predicted"/>
<feature type="chain" id="PRO_5041736600" evidence="1">
    <location>
        <begin position="24"/>
        <end position="414"/>
    </location>
</feature>
<dbReference type="EMBL" id="VSWD01000005">
    <property type="protein sequence ID" value="KAK3103620.1"/>
    <property type="molecule type" value="Genomic_DNA"/>
</dbReference>
<gene>
    <name evidence="2" type="ORF">FSP39_020591</name>
</gene>
<keyword evidence="3" id="KW-1185">Reference proteome</keyword>
<protein>
    <submittedName>
        <fullName evidence="2">Uncharacterized protein</fullName>
    </submittedName>
</protein>
<accession>A0AA89C0N5</accession>
<comment type="caution">
    <text evidence="2">The sequence shown here is derived from an EMBL/GenBank/DDBJ whole genome shotgun (WGS) entry which is preliminary data.</text>
</comment>
<organism evidence="2 3">
    <name type="scientific">Pinctada imbricata</name>
    <name type="common">Atlantic pearl-oyster</name>
    <name type="synonym">Pinctada martensii</name>
    <dbReference type="NCBI Taxonomy" id="66713"/>
    <lineage>
        <taxon>Eukaryota</taxon>
        <taxon>Metazoa</taxon>
        <taxon>Spiralia</taxon>
        <taxon>Lophotrochozoa</taxon>
        <taxon>Mollusca</taxon>
        <taxon>Bivalvia</taxon>
        <taxon>Autobranchia</taxon>
        <taxon>Pteriomorphia</taxon>
        <taxon>Pterioida</taxon>
        <taxon>Pterioidea</taxon>
        <taxon>Pteriidae</taxon>
        <taxon>Pinctada</taxon>
    </lineage>
</organism>
<reference evidence="2" key="1">
    <citation type="submission" date="2019-08" db="EMBL/GenBank/DDBJ databases">
        <title>The improved chromosome-level genome for the pearl oyster Pinctada fucata martensii using PacBio sequencing and Hi-C.</title>
        <authorList>
            <person name="Zheng Z."/>
        </authorList>
    </citation>
    <scope>NUCLEOTIDE SEQUENCE</scope>
    <source>
        <strain evidence="2">ZZ-2019</strain>
        <tissue evidence="2">Adductor muscle</tissue>
    </source>
</reference>
<dbReference type="AlphaFoldDB" id="A0AA89C0N5"/>
<name>A0AA89C0N5_PINIB</name>
<sequence>MNATALKVIVIFHLCFLITRVGSTTRQKRKAAAASLGSAFTVGSFIVSTSLDIVSLVTDDQQHDEIVAKLDSIVGKLDQIQEVSHLTNALLTTILREVHKTTYGIAIADAEREIYHCFDILKILVESPSEQQSINNMKSCYSLMSYVKQIARILSGQTVGINRESLFNIFIREHGHCNGTEIAGLQSYLKTLLMRGCSSAVSAEALLYGDTSSQYQSECTLAFNETDSYAEQFYNTCSKEDCDVIINNMESTLQEADSISKAILLLSNQFPWFYFDVIEIVPCLQECLQENLKPLTNRPYSFNLHTFHGKNKMFLLLYLDERYVEYEIGDAKGFELPRKCFLGHKSELGISVFNVEVFDTISFYMYQHASLNSSAKICKGRTTTCKNFSNTGHREQPSYFKIGVFVIPLLLVKY</sequence>
<dbReference type="Proteomes" id="UP001186944">
    <property type="component" value="Unassembled WGS sequence"/>
</dbReference>
<evidence type="ECO:0000256" key="1">
    <source>
        <dbReference type="SAM" id="SignalP"/>
    </source>
</evidence>
<keyword evidence="1" id="KW-0732">Signal</keyword>
<evidence type="ECO:0000313" key="3">
    <source>
        <dbReference type="Proteomes" id="UP001186944"/>
    </source>
</evidence>
<evidence type="ECO:0000313" key="2">
    <source>
        <dbReference type="EMBL" id="KAK3103620.1"/>
    </source>
</evidence>
<feature type="signal peptide" evidence="1">
    <location>
        <begin position="1"/>
        <end position="23"/>
    </location>
</feature>